<keyword evidence="3" id="KW-0843">Virulence</keyword>
<dbReference type="InterPro" id="IPR015915">
    <property type="entry name" value="Kelch-typ_b-propeller"/>
</dbReference>
<dbReference type="InterPro" id="IPR040840">
    <property type="entry name" value="TcA_TcB_BD"/>
</dbReference>
<dbReference type="PANTHER" id="PTHR45632:SF3">
    <property type="entry name" value="KELCH-LIKE PROTEIN 32"/>
    <property type="match status" value="1"/>
</dbReference>
<dbReference type="Pfam" id="PF24681">
    <property type="entry name" value="Kelch_KLHDC2_KLHL20_DRC7"/>
    <property type="match status" value="1"/>
</dbReference>
<evidence type="ECO:0000256" key="1">
    <source>
        <dbReference type="ARBA" id="ARBA00022441"/>
    </source>
</evidence>
<dbReference type="RefSeq" id="WP_338250714.1">
    <property type="nucleotide sequence ID" value="NZ_BSRI01000001.1"/>
</dbReference>
<dbReference type="InterPro" id="IPR018003">
    <property type="entry name" value="Insecticidal_toxin/plasmid_vir"/>
</dbReference>
<evidence type="ECO:0008006" key="11">
    <source>
        <dbReference type="Google" id="ProtNLM"/>
    </source>
</evidence>
<dbReference type="Proteomes" id="UP001344906">
    <property type="component" value="Unassembled WGS sequence"/>
</dbReference>
<comment type="caution">
    <text evidence="9">The sequence shown here is derived from an EMBL/GenBank/DDBJ whole genome shotgun (WGS) entry which is preliminary data.</text>
</comment>
<dbReference type="PANTHER" id="PTHR45632">
    <property type="entry name" value="LD33804P"/>
    <property type="match status" value="1"/>
</dbReference>
<dbReference type="Pfam" id="PF18276">
    <property type="entry name" value="TcA_TcB_BD"/>
    <property type="match status" value="1"/>
</dbReference>
<dbReference type="SMART" id="SM00612">
    <property type="entry name" value="Kelch"/>
    <property type="match status" value="6"/>
</dbReference>
<dbReference type="InterPro" id="IPR011043">
    <property type="entry name" value="Gal_Oxase/kelch_b-propeller"/>
</dbReference>
<organism evidence="9 10">
    <name type="scientific">Dictyobacter halimunensis</name>
    <dbReference type="NCBI Taxonomy" id="3026934"/>
    <lineage>
        <taxon>Bacteria</taxon>
        <taxon>Bacillati</taxon>
        <taxon>Chloroflexota</taxon>
        <taxon>Ktedonobacteria</taxon>
        <taxon>Ktedonobacterales</taxon>
        <taxon>Dictyobacteraceae</taxon>
        <taxon>Dictyobacter</taxon>
    </lineage>
</organism>
<evidence type="ECO:0000256" key="5">
    <source>
        <dbReference type="SAM" id="MobiDB-lite"/>
    </source>
</evidence>
<keyword evidence="4" id="KW-0175">Coiled coil</keyword>
<evidence type="ECO:0000259" key="7">
    <source>
        <dbReference type="Pfam" id="PF18413"/>
    </source>
</evidence>
<dbReference type="Gene3D" id="2.60.120.200">
    <property type="match status" value="2"/>
</dbReference>
<proteinExistence type="predicted"/>
<dbReference type="EMBL" id="BSRI01000001">
    <property type="protein sequence ID" value="GLV55921.1"/>
    <property type="molecule type" value="Genomic_DNA"/>
</dbReference>
<dbReference type="Gene3D" id="2.120.10.80">
    <property type="entry name" value="Kelch-type beta propeller"/>
    <property type="match status" value="2"/>
</dbReference>
<evidence type="ECO:0000313" key="9">
    <source>
        <dbReference type="EMBL" id="GLV55921.1"/>
    </source>
</evidence>
<evidence type="ECO:0000313" key="10">
    <source>
        <dbReference type="Proteomes" id="UP001344906"/>
    </source>
</evidence>
<dbReference type="InterPro" id="IPR046839">
    <property type="entry name" value="ABC_toxin_N"/>
</dbReference>
<keyword evidence="1" id="KW-0880">Kelch repeat</keyword>
<accession>A0ABQ6FNS9</accession>
<evidence type="ECO:0000256" key="2">
    <source>
        <dbReference type="ARBA" id="ARBA00022737"/>
    </source>
</evidence>
<dbReference type="Pfam" id="PF18413">
    <property type="entry name" value="Neuraminidase"/>
    <property type="match status" value="1"/>
</dbReference>
<dbReference type="SUPFAM" id="SSF117281">
    <property type="entry name" value="Kelch motif"/>
    <property type="match status" value="1"/>
</dbReference>
<dbReference type="SUPFAM" id="SSF50965">
    <property type="entry name" value="Galactose oxidase, central domain"/>
    <property type="match status" value="1"/>
</dbReference>
<name>A0ABQ6FNS9_9CHLR</name>
<evidence type="ECO:0000259" key="8">
    <source>
        <dbReference type="Pfam" id="PF20220"/>
    </source>
</evidence>
<evidence type="ECO:0000256" key="3">
    <source>
        <dbReference type="ARBA" id="ARBA00023026"/>
    </source>
</evidence>
<dbReference type="InterPro" id="IPR041079">
    <property type="entry name" value="Neuraminidase-like"/>
</dbReference>
<keyword evidence="2" id="KW-0677">Repeat</keyword>
<feature type="compositionally biased region" description="Low complexity" evidence="5">
    <location>
        <begin position="109"/>
        <end position="128"/>
    </location>
</feature>
<gene>
    <name evidence="9" type="ORF">KDH_27650</name>
</gene>
<feature type="domain" description="Tc toxin complex TcA C-terminal TcB-binding" evidence="6">
    <location>
        <begin position="2887"/>
        <end position="3176"/>
    </location>
</feature>
<dbReference type="InterPro" id="IPR006652">
    <property type="entry name" value="Kelch_1"/>
</dbReference>
<feature type="coiled-coil region" evidence="4">
    <location>
        <begin position="2861"/>
        <end position="2888"/>
    </location>
</feature>
<feature type="domain" description="ABC toxin N-terminal" evidence="8">
    <location>
        <begin position="1099"/>
        <end position="1213"/>
    </location>
</feature>
<keyword evidence="10" id="KW-1185">Reference proteome</keyword>
<dbReference type="InterPro" id="IPR013320">
    <property type="entry name" value="ConA-like_dom_sf"/>
</dbReference>
<evidence type="ECO:0000256" key="4">
    <source>
        <dbReference type="SAM" id="Coils"/>
    </source>
</evidence>
<feature type="domain" description="Neuraminidase-like" evidence="7">
    <location>
        <begin position="1243"/>
        <end position="1388"/>
    </location>
</feature>
<dbReference type="SUPFAM" id="SSF49899">
    <property type="entry name" value="Concanavalin A-like lectins/glucanases"/>
    <property type="match status" value="2"/>
</dbReference>
<dbReference type="Pfam" id="PF20220">
    <property type="entry name" value="ABC_toxin_N"/>
    <property type="match status" value="1"/>
</dbReference>
<evidence type="ECO:0000259" key="6">
    <source>
        <dbReference type="Pfam" id="PF18276"/>
    </source>
</evidence>
<feature type="region of interest" description="Disordered" evidence="5">
    <location>
        <begin position="108"/>
        <end position="128"/>
    </location>
</feature>
<dbReference type="Pfam" id="PF03538">
    <property type="entry name" value="VRP1"/>
    <property type="match status" value="1"/>
</dbReference>
<reference evidence="9 10" key="1">
    <citation type="submission" date="2023-02" db="EMBL/GenBank/DDBJ databases">
        <title>Dictyobacter halimunensis sp. nov., a new member of the class Ktedonobacteria from forest soil in a geothermal area.</title>
        <authorList>
            <person name="Rachmania M.K."/>
            <person name="Ningsih F."/>
            <person name="Sakai Y."/>
            <person name="Yabe S."/>
            <person name="Yokota A."/>
            <person name="Sjamsuridzal W."/>
        </authorList>
    </citation>
    <scope>NUCLEOTIDE SEQUENCE [LARGE SCALE GENOMIC DNA]</scope>
    <source>
        <strain evidence="9 10">S3.2.2.5</strain>
    </source>
</reference>
<protein>
    <recommendedName>
        <fullName evidence="11">LamG-like jellyroll fold domain-containing protein</fullName>
    </recommendedName>
</protein>
<dbReference type="Pfam" id="PF13385">
    <property type="entry name" value="Laminin_G_3"/>
    <property type="match status" value="2"/>
</dbReference>
<sequence>MQPITITDNRLTTFYKQNADFDILHINLSDQTALSRLNWHGLDQASIVDLLKKYQRLLRLNPDPNVAMALLGVAPVQSAVSAQAAPLPATEQVQATLSLAAQPAPPAPVSALPAQAAPAAPTPATSTAQAPALDSAHAIAAIPAQQFVQQFAPAVGGVEAAQQLHQDATTVATKTALLWANVQNVVASPYFRSFQVNNISSDIYQFEQFPDYQELFGSLNFCTCDECASIFGPAAYFVDLMRIVDQYITTPNAASIPPSLKLSTRRPDLAQIALTCENTNNLVLFLDVVNDILALKIANTLSLSTSAQTDPVQASNATYQALASASYPFNLPFNLPLEQIRAYLGQLNTDLATVYRTFNLSQEAVAREALRLSLEEYALITTPKPTAADLSTAYGITVSANDPSILANQETFLAQTGLSRQDLQDLLNQNLSKAELDHSTIAHAFYINEELSAGKTLQFATDGSDTIANLDLPTLDRLQRFIRLSRKLNWSFADLDWTIQSFQASEITPDLIQKIAKIQQLQARLKLPLNILSSFWSDLKTTGVGMSGASQAPFDIVFTNPQLLGRQAPYHPQYVDTQGNALNPLYTDAVLTTANGGSSRIASGLRVGLDDLTLLIATFGKGGQLDFTVQNLSLLYRHSRLAALLQLPLDAYLLLLNLTGKLQPVFAPDDLLSLLDTVDWLRSIGISVYELAYILRGTPSKYVAGKYQASSIPTFLQVLLALGIDPQPVLTLEDILDWASLTQKLNNPAQAGPGQRVWSLLPTSIQQVITQVAADATKLTDQVKSDLLTAFNGILQRPDFYQAATFSGLSIPDPVKALLQADTVLSQNEIQKLNRLLLQAAYPQEIVQITFKQLEDEWKEKLLQQLATFVSSPVDRVTALLEIINRLLSSSLPTGMHSYIEVFLAPVPSADTLKYVGQVLDALSRGLVLAEKLQLKSSEIASLRTAPASYGIATDFLSMSVDNLKSLAAFKQLAAAFQDTQDQLLAYLASASASTTTLATITGWLEAQIQEVVSGHFQNLPQVLTTVDGLVLLKKVFDLSTSLGVNIAFHDQILPLATLPVQNNWASYTSAASGIVDTIKARYNDDDWAVVNSQVLGAISERKRSALAGFLIWKLGLKNLRALTEYLLIDVEMSGCASISLIKQGILSLQMYLQRCRLNLEPGVTSIGIPSVWWEWMMNYSIWQANRKVFLYPENYLDPGLRKNKSDLFQQLESELLQADITQELVETAYIHYFDKFAELAKLNIVASYRCQLEQTNDQDAIDTLFLFARTASEPATYYYRECRYPTAPVPTWTPWSKIDVNINAEYIAPAFAFNRLFVFWVESSQAQQSTVTNNQAQRTTVQKATIKYILQTESKQWRQPQTLAKDIIIDVTSTDASIPDFHIDTERLFWKKVYPLTLSETGTQPEQLLVMFGDIPDLPTASPPIPAAPSQDPGITQFDRQTYEGLQQGYLATQNGIQGYGSLLPAITLSSDAATENRYLLLPQARVQAVTSSSGLSQGRSDLAATTVGNLAIFVGGYNSGVGFSAAVDIYNSTTGQWSSAQLSKPRTWLAATALGNLAFFVGGQGADYQPSNTIDIYNINTRQWSSATLSQPRLQLAATATNNQAFFAGGLNNNASGNLSDVVDIFSTSTAQWSTAKLSQPRSGLAATSANNLALFAGGMAASNTFSDVVDIYNASNGQWSTARLSQPRYQAAATAANNQAFFAGGSSASGPSDVVDIYNASTGQWSMTRLSQPRYQLAATAIGSVVLFAGGLSASGLSDVVDIYNVVSGQWSIARLSLARSGLAATSAGGQAFFAGGISGIYRNTVDIFSSVASSAVVGIVDGTTLTARTVSPPLHASYMADTDRALLNHLIGYWPLDEGAGTVLYDRASSHDGSTTGPASWQTVTDFPGTQTRSALQFGTQGDYLSLPPTSIPVGLEITLSFWAYGGPSLPQAVSVFFATASNSAGTSTRVVNVHLPWSDEMVYFDCGVDTSGTFDRIAKKANSLDYKGKWSHWTFTKNVSLGEMKIYLNGLLWYAESNKTRPLVPVTQIMVGNGYDGKLAELHIWDTVLSAEQILVLAASDSPLLKDVSGQNAVALTVKNQADWMTFDNGDEAFLIVPQANVLKPLSDGLGVQEINIPGIKRGALALGYPGARDASTLSGLKFSFTRLTTTVMRQLSQRVLVGGVDQLLTPEAQAIFELDFTRFQPSSAVIAPTTNALDFRGPYGLYFQEIFFHIPLLVANALNTNQRFAEAQKWYHYIFNPTQTFKAVNAQNLLGYWSFNEGSGTALVDTVGSHNGTIQGTASWQTVSDFPGTPSRAVLQLGVQGSCASLPPASVPSGSEITVSFWAYGGASLPKMGSVIYAVGSDGTSRALNIHLPWSDENIYFDCGCDMSGGYDRIAYKASPQDYKGTWTHWTFTKNTALGEMKIYLNGQLWHAETGKTRPLIPVSKVVVGQDIPDNALYDGKIAELRIWNYALSPEEALLNAGDQSADRFWRYLPFRDNSQQKLEALLQDSQALMAYNDDPFDPDAIAQLRLGAYQKAVVMKYIDNLLDWGDSLFTQDSWESITQATLLYLLAYDLLGPRPESVGQCSPPAPKTFADIKAQYSSGNIPQFLLELEPMVSSNTATVTSPAFNMIDAYFCVGENNQFTAYWDRVDDRLYKIRHCQNIAGTFRQLALFEPPLNPADLVRAAASNIPLSAVAGLSAQVPHYRFDALLERAKNITSTLIQLGSTLLSVLEKKDVEQLSLLRATQETVIQQLLNTTRQKQLDEANATLASLNQSLTAAQHRMGYYQDLVTRGLTSGEQDSQNLLISAVTFETLATVLNTIASPAYAIPTIFGLADGGVSPGGVIAALADASGRIANTLNLGSSLAVTMAQYARRMQEWQFQLQMAQDDIDLINKQIVAAQLSADIASSELATQQKSSEQANEIQEFLQRKFSNQDLYQWMLNRLSVLYFQMFKLALEVALTVQTAYQYELNRDDTFISFDYWDSLKQGLLAGEGLLFGLSQLEKAYLEHNSRRLEVEKTVSLLRLDPKAFLDLKNSGKCQFQLSEKLFDYDFPGHYCRQIKTIDISIPAIIGPYQNINATLTQLSNRVVVQADQNAVAYLLTGQGNQPDTSILRSNWRRNQKIALSRGVNDSGLFELNFRDERYLPFEGTGAVSTWELRLPKATNRIDFDNLSDIIIHLSYTALDAGDSLFTQKVQELLTTFEGAYYLNLNQSYPGAWHSFVSTQNGQNSQQLKVGISNQIIPPHLTSVKLENVYFKLTVPDSTIPSAAAFLSLQIGNGSATPVSLNSSIATVSFNPPLDQFVGDWIINVDLTKVPQALLKNGVLDPALFQNIECILCYQGEIDWTM</sequence>